<feature type="chain" id="PRO_5025368246" evidence="3">
    <location>
        <begin position="20"/>
        <end position="130"/>
    </location>
</feature>
<dbReference type="PANTHER" id="PTHR46186:SF12">
    <property type="entry name" value="CYSTATIN C (AMYLOID ANGIOPATHY AND CEREBRAL HEMORRHAGE)-RELATED"/>
    <property type="match status" value="1"/>
</dbReference>
<protein>
    <submittedName>
        <fullName evidence="5">Cystatin-like</fullName>
    </submittedName>
</protein>
<name>A0A671QKZ8_9TELE</name>
<dbReference type="GO" id="GO:0031982">
    <property type="term" value="C:vesicle"/>
    <property type="evidence" value="ECO:0007669"/>
    <property type="project" value="TreeGrafter"/>
</dbReference>
<dbReference type="Proteomes" id="UP000472260">
    <property type="component" value="Unassembled WGS sequence"/>
</dbReference>
<dbReference type="CDD" id="cd00042">
    <property type="entry name" value="CY"/>
    <property type="match status" value="1"/>
</dbReference>
<dbReference type="GO" id="GO:0005615">
    <property type="term" value="C:extracellular space"/>
    <property type="evidence" value="ECO:0007669"/>
    <property type="project" value="TreeGrafter"/>
</dbReference>
<feature type="signal peptide" evidence="3">
    <location>
        <begin position="1"/>
        <end position="19"/>
    </location>
</feature>
<dbReference type="GO" id="GO:0005737">
    <property type="term" value="C:cytoplasm"/>
    <property type="evidence" value="ECO:0007669"/>
    <property type="project" value="TreeGrafter"/>
</dbReference>
<evidence type="ECO:0000256" key="3">
    <source>
        <dbReference type="SAM" id="SignalP"/>
    </source>
</evidence>
<dbReference type="GeneID" id="107655000"/>
<evidence type="ECO:0000313" key="6">
    <source>
        <dbReference type="Proteomes" id="UP000472260"/>
    </source>
</evidence>
<dbReference type="SMART" id="SM00043">
    <property type="entry name" value="CY"/>
    <property type="match status" value="1"/>
</dbReference>
<dbReference type="InterPro" id="IPR000010">
    <property type="entry name" value="Cystatin_dom"/>
</dbReference>
<accession>A0A671QKZ8</accession>
<dbReference type="AlphaFoldDB" id="A0A671QKZ8"/>
<dbReference type="OrthoDB" id="1908104at2759"/>
<evidence type="ECO:0000256" key="1">
    <source>
        <dbReference type="ARBA" id="ARBA00009403"/>
    </source>
</evidence>
<gene>
    <name evidence="5" type="primary">LOC107655000</name>
</gene>
<feature type="domain" description="Cystatin" evidence="4">
    <location>
        <begin position="20"/>
        <end position="129"/>
    </location>
</feature>
<dbReference type="RefSeq" id="XP_016297869.1">
    <property type="nucleotide sequence ID" value="XM_016442383.1"/>
</dbReference>
<keyword evidence="3" id="KW-0732">Signal</keyword>
<dbReference type="Gene3D" id="3.10.450.10">
    <property type="match status" value="1"/>
</dbReference>
<dbReference type="GO" id="GO:0004869">
    <property type="term" value="F:cysteine-type endopeptidase inhibitor activity"/>
    <property type="evidence" value="ECO:0007669"/>
    <property type="project" value="InterPro"/>
</dbReference>
<evidence type="ECO:0000259" key="4">
    <source>
        <dbReference type="SMART" id="SM00043"/>
    </source>
</evidence>
<sequence length="130" mass="14303">MYFKMIVPFLAVILAVASAGLTGAPIDADMNDEGVQNALQFAVAHYNRQSNDAFVRQVSEVIEVQKQVVSGLKYIFTVKMGRTNCRKGGVETLCAVHEDPNVARATQCKITVWSQPWINSIKVLENTCLA</sequence>
<dbReference type="InterPro" id="IPR018073">
    <property type="entry name" value="Prot_inh_cystat_CS"/>
</dbReference>
<evidence type="ECO:0000256" key="2">
    <source>
        <dbReference type="ARBA" id="ARBA00023157"/>
    </source>
</evidence>
<keyword evidence="6" id="KW-1185">Reference proteome</keyword>
<dbReference type="FunFam" id="3.10.450.10:FF:000004">
    <property type="entry name" value="Cystatin C"/>
    <property type="match status" value="1"/>
</dbReference>
<dbReference type="SUPFAM" id="SSF54403">
    <property type="entry name" value="Cystatin/monellin"/>
    <property type="match status" value="1"/>
</dbReference>
<comment type="similarity">
    <text evidence="1">Belongs to the cystatin family.</text>
</comment>
<dbReference type="InterPro" id="IPR046350">
    <property type="entry name" value="Cystatin_sf"/>
</dbReference>
<dbReference type="Pfam" id="PF00031">
    <property type="entry name" value="Cystatin"/>
    <property type="match status" value="1"/>
</dbReference>
<dbReference type="PROSITE" id="PS00287">
    <property type="entry name" value="CYSTATIN"/>
    <property type="match status" value="1"/>
</dbReference>
<dbReference type="Ensembl" id="ENSSANT00000077139.1">
    <property type="protein sequence ID" value="ENSSANP00000072560.1"/>
    <property type="gene ID" value="ENSSANG00000036210.1"/>
</dbReference>
<reference evidence="5" key="1">
    <citation type="submission" date="2025-08" db="UniProtKB">
        <authorList>
            <consortium name="Ensembl"/>
        </authorList>
    </citation>
    <scope>IDENTIFICATION</scope>
</reference>
<proteinExistence type="inferred from homology"/>
<evidence type="ECO:0000313" key="5">
    <source>
        <dbReference type="Ensembl" id="ENSSANP00000072560.1"/>
    </source>
</evidence>
<organism evidence="5 6">
    <name type="scientific">Sinocyclocheilus anshuiensis</name>
    <dbReference type="NCBI Taxonomy" id="1608454"/>
    <lineage>
        <taxon>Eukaryota</taxon>
        <taxon>Metazoa</taxon>
        <taxon>Chordata</taxon>
        <taxon>Craniata</taxon>
        <taxon>Vertebrata</taxon>
        <taxon>Euteleostomi</taxon>
        <taxon>Actinopterygii</taxon>
        <taxon>Neopterygii</taxon>
        <taxon>Teleostei</taxon>
        <taxon>Ostariophysi</taxon>
        <taxon>Cypriniformes</taxon>
        <taxon>Cyprinidae</taxon>
        <taxon>Cyprininae</taxon>
        <taxon>Sinocyclocheilus</taxon>
    </lineage>
</organism>
<reference evidence="5" key="2">
    <citation type="submission" date="2025-09" db="UniProtKB">
        <authorList>
            <consortium name="Ensembl"/>
        </authorList>
    </citation>
    <scope>IDENTIFICATION</scope>
</reference>
<keyword evidence="2" id="KW-1015">Disulfide bond</keyword>
<dbReference type="PANTHER" id="PTHR46186">
    <property type="entry name" value="CYSTATIN"/>
    <property type="match status" value="1"/>
</dbReference>
<dbReference type="KEGG" id="sanh:107655000"/>